<evidence type="ECO:0000313" key="3">
    <source>
        <dbReference type="EMBL" id="TRY65505.1"/>
    </source>
</evidence>
<organism evidence="3 4">
    <name type="scientific">Danionella cerebrum</name>
    <dbReference type="NCBI Taxonomy" id="2873325"/>
    <lineage>
        <taxon>Eukaryota</taxon>
        <taxon>Metazoa</taxon>
        <taxon>Chordata</taxon>
        <taxon>Craniata</taxon>
        <taxon>Vertebrata</taxon>
        <taxon>Euteleostomi</taxon>
        <taxon>Actinopterygii</taxon>
        <taxon>Neopterygii</taxon>
        <taxon>Teleostei</taxon>
        <taxon>Ostariophysi</taxon>
        <taxon>Cypriniformes</taxon>
        <taxon>Danionidae</taxon>
        <taxon>Danioninae</taxon>
        <taxon>Danionella</taxon>
    </lineage>
</organism>
<proteinExistence type="predicted"/>
<dbReference type="OrthoDB" id="8935755at2759"/>
<evidence type="ECO:0000256" key="1">
    <source>
        <dbReference type="SAM" id="MobiDB-lite"/>
    </source>
</evidence>
<dbReference type="InterPro" id="IPR001214">
    <property type="entry name" value="SET_dom"/>
</dbReference>
<dbReference type="AlphaFoldDB" id="A0A553NJ97"/>
<feature type="region of interest" description="Disordered" evidence="1">
    <location>
        <begin position="706"/>
        <end position="772"/>
    </location>
</feature>
<feature type="compositionally biased region" description="Acidic residues" evidence="1">
    <location>
        <begin position="216"/>
        <end position="239"/>
    </location>
</feature>
<feature type="compositionally biased region" description="Low complexity" evidence="1">
    <location>
        <begin position="200"/>
        <end position="213"/>
    </location>
</feature>
<evidence type="ECO:0000313" key="4">
    <source>
        <dbReference type="Proteomes" id="UP000316079"/>
    </source>
</evidence>
<feature type="compositionally biased region" description="Basic and acidic residues" evidence="1">
    <location>
        <begin position="418"/>
        <end position="429"/>
    </location>
</feature>
<dbReference type="CDD" id="cd08161">
    <property type="entry name" value="SET"/>
    <property type="match status" value="1"/>
</dbReference>
<dbReference type="PANTHER" id="PTHR33480:SF3">
    <property type="entry name" value="SI:DKEY-117M1.4"/>
    <property type="match status" value="1"/>
</dbReference>
<keyword evidence="4" id="KW-1185">Reference proteome</keyword>
<feature type="compositionally biased region" description="Low complexity" evidence="1">
    <location>
        <begin position="266"/>
        <end position="279"/>
    </location>
</feature>
<dbReference type="SUPFAM" id="SSF82199">
    <property type="entry name" value="SET domain"/>
    <property type="match status" value="1"/>
</dbReference>
<evidence type="ECO:0000259" key="2">
    <source>
        <dbReference type="PROSITE" id="PS50280"/>
    </source>
</evidence>
<dbReference type="PROSITE" id="PS50280">
    <property type="entry name" value="SET"/>
    <property type="match status" value="1"/>
</dbReference>
<name>A0A553NJ97_9TELE</name>
<feature type="region of interest" description="Disordered" evidence="1">
    <location>
        <begin position="1"/>
        <end position="74"/>
    </location>
</feature>
<dbReference type="EMBL" id="SRMA01026909">
    <property type="protein sequence ID" value="TRY65505.1"/>
    <property type="molecule type" value="Genomic_DNA"/>
</dbReference>
<gene>
    <name evidence="3" type="ORF">DNTS_021730</name>
</gene>
<dbReference type="Pfam" id="PF00856">
    <property type="entry name" value="SET"/>
    <property type="match status" value="1"/>
</dbReference>
<reference evidence="3 4" key="1">
    <citation type="journal article" date="2019" name="Sci. Data">
        <title>Hybrid genome assembly and annotation of Danionella translucida.</title>
        <authorList>
            <person name="Kadobianskyi M."/>
            <person name="Schulze L."/>
            <person name="Schuelke M."/>
            <person name="Judkewitz B."/>
        </authorList>
    </citation>
    <scope>NUCLEOTIDE SEQUENCE [LARGE SCALE GENOMIC DNA]</scope>
    <source>
        <strain evidence="3 4">Bolton</strain>
    </source>
</reference>
<dbReference type="Gene3D" id="2.170.270.10">
    <property type="entry name" value="SET domain"/>
    <property type="match status" value="1"/>
</dbReference>
<feature type="compositionally biased region" description="Basic residues" evidence="1">
    <location>
        <begin position="246"/>
        <end position="262"/>
    </location>
</feature>
<dbReference type="STRING" id="623744.A0A553NJ97"/>
<protein>
    <recommendedName>
        <fullName evidence="2">SET domain-containing protein</fullName>
    </recommendedName>
</protein>
<feature type="domain" description="SET" evidence="2">
    <location>
        <begin position="56"/>
        <end position="152"/>
    </location>
</feature>
<accession>A0A553NJ97</accession>
<dbReference type="InterPro" id="IPR046341">
    <property type="entry name" value="SET_dom_sf"/>
</dbReference>
<dbReference type="Proteomes" id="UP000316079">
    <property type="component" value="Unassembled WGS sequence"/>
</dbReference>
<feature type="region of interest" description="Disordered" evidence="1">
    <location>
        <begin position="401"/>
        <end position="450"/>
    </location>
</feature>
<feature type="compositionally biased region" description="Basic and acidic residues" evidence="1">
    <location>
        <begin position="717"/>
        <end position="742"/>
    </location>
</feature>
<comment type="caution">
    <text evidence="3">The sequence shown here is derived from an EMBL/GenBank/DDBJ whole genome shotgun (WGS) entry which is preliminary data.</text>
</comment>
<feature type="region of interest" description="Disordered" evidence="1">
    <location>
        <begin position="200"/>
        <end position="291"/>
    </location>
</feature>
<sequence length="839" mass="93766">MAESVRSPFDYREPPTLDSDGDGSKPPPSRGQVCVRKRKGFPVKVCERPEYGTEDEEESLSEHSYSPGDDHFAEGAEDRIPAQENPYFISEPQLCIADLSEEGSSGAARTPVLFHPPPNCRIREVHCGSQIRLVVIAIRDIAKGEEITVDYSLSDWGENTMGFHNSVSPRGFECGFNPENTIKKEENPLSLNASDYLTPSWSLSPSSSPLTHSEPSDSDQEEDDDEEEDDEEDEEELEDIQGPMLRQRKKRKASTSTKKKTPPHPFSFTSPSLSSGPTFQQPLAPPTTNINNNININIGHTASRQHCPYCGRHFRSLARHLEKHHEQQPEVRAAMELAHATTSHHAFSTPAPPSTSLGSSLFPREKDLPKSTAVSFSLSVSPSQSNMKTSLTTTRKFGSKIVTHCTPPPARRGRPPKKAKELLQRKKTEDMEEVKEVATTPGKQEEKEKMRENIVETNGKTSGASRSHVSPLLSSLSTLVFYLRRLQQMSFISLSQSSSSSVDSWRQLCHSSLALLILYNRHRECEVAKLTIQDYHKRCSGTKALDASLSRFELHMLGHLPRVSVLGKRGRLQPLILPPHSEASLDLLIKMSGDAGVDPQSPYVFSRQYHSPATPLRGIDLLRSLGRSCGANNPSMLTAQRVRQQVAILTQLLLLDEGEPLRNLEDFLQREYHVNQSCTGIGQDLAMMDRVGRVVLYGEKDVISGHTGDSFSDDSGSEERRNKKDAIKKSRVTETSQEKKILVEPSINPPPSAGPKKASTQPKTGKRGVLKRPWSEEERIAVETHLLPKIESLCVPAKAECERALKLCPILRQRDWRAIKFYCHNRIQLLKKRRSKNMQ</sequence>
<dbReference type="PANTHER" id="PTHR33480">
    <property type="entry name" value="SET DOMAIN-CONTAINING PROTEIN-RELATED"/>
    <property type="match status" value="1"/>
</dbReference>